<keyword evidence="1" id="KW-0812">Transmembrane</keyword>
<protein>
    <recommendedName>
        <fullName evidence="2">Peptidase M56 domain-containing protein</fullName>
    </recommendedName>
</protein>
<dbReference type="CDD" id="cd07326">
    <property type="entry name" value="M56_BlaR1_MecR1_like"/>
    <property type="match status" value="1"/>
</dbReference>
<evidence type="ECO:0000313" key="3">
    <source>
        <dbReference type="EMBL" id="OGK20935.1"/>
    </source>
</evidence>
<feature type="domain" description="Peptidase M56" evidence="2">
    <location>
        <begin position="26"/>
        <end position="169"/>
    </location>
</feature>
<accession>A0A1F7GQ46</accession>
<reference evidence="3 4" key="1">
    <citation type="journal article" date="2016" name="Nat. Commun.">
        <title>Thousands of microbial genomes shed light on interconnected biogeochemical processes in an aquifer system.</title>
        <authorList>
            <person name="Anantharaman K."/>
            <person name="Brown C.T."/>
            <person name="Hug L.A."/>
            <person name="Sharon I."/>
            <person name="Castelle C.J."/>
            <person name="Probst A.J."/>
            <person name="Thomas B.C."/>
            <person name="Singh A."/>
            <person name="Wilkins M.J."/>
            <person name="Karaoz U."/>
            <person name="Brodie E.L."/>
            <person name="Williams K.H."/>
            <person name="Hubbard S.S."/>
            <person name="Banfield J.F."/>
        </authorList>
    </citation>
    <scope>NUCLEOTIDE SEQUENCE [LARGE SCALE GENOMIC DNA]</scope>
</reference>
<evidence type="ECO:0000313" key="4">
    <source>
        <dbReference type="Proteomes" id="UP000177026"/>
    </source>
</evidence>
<comment type="caution">
    <text evidence="3">The sequence shown here is derived from an EMBL/GenBank/DDBJ whole genome shotgun (WGS) entry which is preliminary data.</text>
</comment>
<keyword evidence="1" id="KW-1133">Transmembrane helix</keyword>
<keyword evidence="1" id="KW-0472">Membrane</keyword>
<feature type="transmembrane region" description="Helical" evidence="1">
    <location>
        <begin position="127"/>
        <end position="145"/>
    </location>
</feature>
<evidence type="ECO:0000259" key="2">
    <source>
        <dbReference type="Pfam" id="PF05569"/>
    </source>
</evidence>
<evidence type="ECO:0000256" key="1">
    <source>
        <dbReference type="SAM" id="Phobius"/>
    </source>
</evidence>
<dbReference type="Gene3D" id="3.30.2010.10">
    <property type="entry name" value="Metalloproteases ('zincins'), catalytic domain"/>
    <property type="match status" value="1"/>
</dbReference>
<feature type="transmembrane region" description="Helical" evidence="1">
    <location>
        <begin position="222"/>
        <end position="241"/>
    </location>
</feature>
<dbReference type="AlphaFoldDB" id="A0A1F7GQ46"/>
<organism evidence="3 4">
    <name type="scientific">Candidatus Roizmanbacteria bacterium RIFCSPHIGHO2_01_FULL_39_8</name>
    <dbReference type="NCBI Taxonomy" id="1802033"/>
    <lineage>
        <taxon>Bacteria</taxon>
        <taxon>Candidatus Roizmaniibacteriota</taxon>
    </lineage>
</organism>
<gene>
    <name evidence="3" type="ORF">A2866_00260</name>
</gene>
<dbReference type="EMBL" id="MFZI01000025">
    <property type="protein sequence ID" value="OGK20935.1"/>
    <property type="molecule type" value="Genomic_DNA"/>
</dbReference>
<dbReference type="PANTHER" id="PTHR34978">
    <property type="entry name" value="POSSIBLE SENSOR-TRANSDUCER PROTEIN BLAR"/>
    <property type="match status" value="1"/>
</dbReference>
<dbReference type="Proteomes" id="UP000177026">
    <property type="component" value="Unassembled WGS sequence"/>
</dbReference>
<sequence>MNIGHIAGVCLSFLGSISYPPILFTGLLFLFFFLALAKILFSWLKMYWFKKSIQTAKIPQYIQDVSLKHDLGDKIIIFRNTKPSAFCLGIKDAKIYLSTKLLEIMSGKEIEAIILHEKYHLLNKGTFLVLIATFFRELFLLFPILTDVAMSFIRQKETEADGYALSYFKNPDIVLSAFKKLISHQETNPSFAYLVSFVHTDTLEHRIKILKGEKSLVLSFKIRHILVSFISFVAISILLIFTSKPVSAHQNISPSVCLKGHNCHSECSS</sequence>
<dbReference type="InterPro" id="IPR052173">
    <property type="entry name" value="Beta-lactam_resp_regulator"/>
</dbReference>
<dbReference type="Pfam" id="PF05569">
    <property type="entry name" value="Peptidase_M56"/>
    <property type="match status" value="1"/>
</dbReference>
<dbReference type="InterPro" id="IPR008756">
    <property type="entry name" value="Peptidase_M56"/>
</dbReference>
<name>A0A1F7GQ46_9BACT</name>
<proteinExistence type="predicted"/>
<dbReference type="PANTHER" id="PTHR34978:SF3">
    <property type="entry name" value="SLR0241 PROTEIN"/>
    <property type="match status" value="1"/>
</dbReference>
<feature type="transmembrane region" description="Helical" evidence="1">
    <location>
        <begin position="22"/>
        <end position="44"/>
    </location>
</feature>